<reference evidence="2" key="1">
    <citation type="journal article" date="2004" name="Plant Cell">
        <title>Composition and structure of the centromeric region of rice chromosome 8.</title>
        <authorList>
            <person name="Wu J."/>
            <person name="Yamagata H."/>
            <person name="Hayashi-Tsugane M."/>
            <person name="Hijishita S."/>
            <person name="Fujisawa M."/>
            <person name="Shibata M."/>
            <person name="Itoh Y."/>
            <person name="Nakamura M."/>
            <person name="Sakaguchi M."/>
            <person name="Yoshihara R."/>
            <person name="Kobayashi H."/>
            <person name="Itoh K."/>
            <person name="Karasawa W."/>
            <person name="Yamamoto M."/>
            <person name="Saji S."/>
            <person name="Katagiri S."/>
            <person name="Kanamori H."/>
            <person name="Namiki N."/>
            <person name="Katayose Y."/>
            <person name="Matsumoto T."/>
            <person name="Sasaki T."/>
        </authorList>
    </citation>
    <scope>NUCLEOTIDE SEQUENCE</scope>
</reference>
<dbReference type="EMBL" id="AP005305">
    <property type="protein sequence ID" value="BAD31292.1"/>
    <property type="molecule type" value="Genomic_DNA"/>
</dbReference>
<protein>
    <submittedName>
        <fullName evidence="2">Uncharacterized protein</fullName>
    </submittedName>
</protein>
<proteinExistence type="predicted"/>
<sequence>MGMVAHPHAKICGSSLEGNGGEGGAQGRPVGRCSPLRQIHAHEGRATFGSMLREVEPKVSHPAFARHRARSTVLPPDPGAWGAEWRSDPRWREALE</sequence>
<accession>Q69LB1</accession>
<gene>
    <name evidence="2" type="primary">P0024C06.134</name>
</gene>
<name>Q69LB1_ORYSJ</name>
<organism evidence="2">
    <name type="scientific">Oryza sativa subsp. japonica</name>
    <name type="common">Rice</name>
    <dbReference type="NCBI Taxonomy" id="39947"/>
    <lineage>
        <taxon>Eukaryota</taxon>
        <taxon>Viridiplantae</taxon>
        <taxon>Streptophyta</taxon>
        <taxon>Embryophyta</taxon>
        <taxon>Tracheophyta</taxon>
        <taxon>Spermatophyta</taxon>
        <taxon>Magnoliopsida</taxon>
        <taxon>Liliopsida</taxon>
        <taxon>Poales</taxon>
        <taxon>Poaceae</taxon>
        <taxon>BOP clade</taxon>
        <taxon>Oryzoideae</taxon>
        <taxon>Oryzeae</taxon>
        <taxon>Oryzinae</taxon>
        <taxon>Oryza</taxon>
        <taxon>Oryza sativa</taxon>
    </lineage>
</organism>
<evidence type="ECO:0000313" key="2">
    <source>
        <dbReference type="EMBL" id="BAD31292.1"/>
    </source>
</evidence>
<evidence type="ECO:0000256" key="1">
    <source>
        <dbReference type="SAM" id="MobiDB-lite"/>
    </source>
</evidence>
<feature type="region of interest" description="Disordered" evidence="1">
    <location>
        <begin position="62"/>
        <end position="96"/>
    </location>
</feature>
<feature type="compositionally biased region" description="Basic and acidic residues" evidence="1">
    <location>
        <begin position="85"/>
        <end position="96"/>
    </location>
</feature>
<dbReference type="AlphaFoldDB" id="Q69LB1"/>
<feature type="region of interest" description="Disordered" evidence="1">
    <location>
        <begin position="1"/>
        <end position="31"/>
    </location>
</feature>